<protein>
    <submittedName>
        <fullName evidence="3">Uncharacterized protein DUF3108</fullName>
    </submittedName>
</protein>
<feature type="signal peptide" evidence="2">
    <location>
        <begin position="1"/>
        <end position="22"/>
    </location>
</feature>
<accession>A0A317R8G7</accession>
<dbReference type="EMBL" id="QGUB01000008">
    <property type="protein sequence ID" value="PWW44394.1"/>
    <property type="molecule type" value="Genomic_DNA"/>
</dbReference>
<evidence type="ECO:0000313" key="3">
    <source>
        <dbReference type="EMBL" id="PWW44394.1"/>
    </source>
</evidence>
<reference evidence="3 4" key="1">
    <citation type="submission" date="2018-05" db="EMBL/GenBank/DDBJ databases">
        <title>Genomic Encyclopedia of Type Strains, Phase IV (KMG-IV): sequencing the most valuable type-strain genomes for metagenomic binning, comparative biology and taxonomic classification.</title>
        <authorList>
            <person name="Goeker M."/>
        </authorList>
    </citation>
    <scope>NUCLEOTIDE SEQUENCE [LARGE SCALE GENOMIC DNA]</scope>
    <source>
        <strain evidence="3 4">DSM 26006</strain>
    </source>
</reference>
<dbReference type="RefSeq" id="WP_110012426.1">
    <property type="nucleotide sequence ID" value="NZ_QGUB01000008.1"/>
</dbReference>
<evidence type="ECO:0000256" key="2">
    <source>
        <dbReference type="SAM" id="SignalP"/>
    </source>
</evidence>
<feature type="region of interest" description="Disordered" evidence="1">
    <location>
        <begin position="25"/>
        <end position="49"/>
    </location>
</feature>
<dbReference type="OrthoDB" id="8526020at2"/>
<name>A0A317R8G7_9BURK</name>
<organism evidence="3 4">
    <name type="scientific">Melaminivora alkalimesophila</name>
    <dbReference type="NCBI Taxonomy" id="1165852"/>
    <lineage>
        <taxon>Bacteria</taxon>
        <taxon>Pseudomonadati</taxon>
        <taxon>Pseudomonadota</taxon>
        <taxon>Betaproteobacteria</taxon>
        <taxon>Burkholderiales</taxon>
        <taxon>Comamonadaceae</taxon>
        <taxon>Melaminivora</taxon>
    </lineage>
</organism>
<dbReference type="AlphaFoldDB" id="A0A317R8G7"/>
<feature type="chain" id="PRO_5016319393" evidence="2">
    <location>
        <begin position="23"/>
        <end position="258"/>
    </location>
</feature>
<comment type="caution">
    <text evidence="3">The sequence shown here is derived from an EMBL/GenBank/DDBJ whole genome shotgun (WGS) entry which is preliminary data.</text>
</comment>
<keyword evidence="4" id="KW-1185">Reference proteome</keyword>
<gene>
    <name evidence="3" type="ORF">DFR36_10871</name>
</gene>
<evidence type="ECO:0000256" key="1">
    <source>
        <dbReference type="SAM" id="MobiDB-lite"/>
    </source>
</evidence>
<dbReference type="Proteomes" id="UP000246483">
    <property type="component" value="Unassembled WGS sequence"/>
</dbReference>
<keyword evidence="2" id="KW-0732">Signal</keyword>
<dbReference type="Pfam" id="PF11306">
    <property type="entry name" value="DUF3108"/>
    <property type="match status" value="1"/>
</dbReference>
<feature type="compositionally biased region" description="Low complexity" evidence="1">
    <location>
        <begin position="25"/>
        <end position="40"/>
    </location>
</feature>
<evidence type="ECO:0000313" key="4">
    <source>
        <dbReference type="Proteomes" id="UP000246483"/>
    </source>
</evidence>
<dbReference type="InterPro" id="IPR021457">
    <property type="entry name" value="DUF3108"/>
</dbReference>
<sequence>MSRPAPILLSALLLGLHWPAAAAPPTAPGTAAAGAETASPQQPPARVPPPARLVFAVEGSVKGLPYRTDAELVWTHHGGRYEARQEIRAFLVGSRTQTSQGRVTAHGLQPERFGDRSRRERTAWLDFERGEARFSAGAPPAPIEQGAQDRLSVFLQLGALIAAAPQDHPAGTRIELQTVGIKGADRWSFTVQGLETLDLPLGPTPALRLQRLPARPDQGEQTAELWLGTRLDYLPVRIRIAQDGGDRIDLQLQERSSP</sequence>
<proteinExistence type="predicted"/>